<name>A0AAJ6UA62_POPEU</name>
<dbReference type="PANTHER" id="PTHR33871">
    <property type="entry name" value="OS05G0503100 PROTEIN-RELATED"/>
    <property type="match status" value="1"/>
</dbReference>
<feature type="compositionally biased region" description="Basic residues" evidence="1">
    <location>
        <begin position="14"/>
        <end position="28"/>
    </location>
</feature>
<evidence type="ECO:0000313" key="2">
    <source>
        <dbReference type="Proteomes" id="UP000694918"/>
    </source>
</evidence>
<accession>A0AAJ6UA62</accession>
<dbReference type="Proteomes" id="UP000694918">
    <property type="component" value="Unplaced"/>
</dbReference>
<organism evidence="2 3">
    <name type="scientific">Populus euphratica</name>
    <name type="common">Euphrates poplar</name>
    <dbReference type="NCBI Taxonomy" id="75702"/>
    <lineage>
        <taxon>Eukaryota</taxon>
        <taxon>Viridiplantae</taxon>
        <taxon>Streptophyta</taxon>
        <taxon>Embryophyta</taxon>
        <taxon>Tracheophyta</taxon>
        <taxon>Spermatophyta</taxon>
        <taxon>Magnoliopsida</taxon>
        <taxon>eudicotyledons</taxon>
        <taxon>Gunneridae</taxon>
        <taxon>Pentapetalae</taxon>
        <taxon>rosids</taxon>
        <taxon>fabids</taxon>
        <taxon>Malpighiales</taxon>
        <taxon>Salicaceae</taxon>
        <taxon>Saliceae</taxon>
        <taxon>Populus</taxon>
    </lineage>
</organism>
<sequence>MGCCFSYTDTTKRGPSHPKPPSRHHHHSPPPPHKPNVTATRTPPPLEEETVKEVLSETPIIVKTQKTTLVSTTAAATTTQPQEPKILTQKNNKKHQEDQEISQASEICNNVNDTLSTATTTTAATTTTITDIREDEVTSKKRVNKSPAKVRKKRPHTGDRERVPKPPAKTTGQVIIRTAAGQRNVGSSGVRRDFGRSPGTRTAGGVGRGRVGASPGKVTAEAGGRSVERKKEETVNGTVLMQQRQEGNESLENPLVSLEGFIFL</sequence>
<protein>
    <submittedName>
        <fullName evidence="3">Uncharacterized protein LOC105126473</fullName>
    </submittedName>
</protein>
<evidence type="ECO:0000313" key="3">
    <source>
        <dbReference type="RefSeq" id="XP_011025645.1"/>
    </source>
</evidence>
<feature type="region of interest" description="Disordered" evidence="1">
    <location>
        <begin position="1"/>
        <end position="47"/>
    </location>
</feature>
<feature type="region of interest" description="Disordered" evidence="1">
    <location>
        <begin position="135"/>
        <end position="169"/>
    </location>
</feature>
<proteinExistence type="predicted"/>
<gene>
    <name evidence="3" type="primary">LOC105126473</name>
</gene>
<feature type="compositionally biased region" description="Basic residues" evidence="1">
    <location>
        <begin position="140"/>
        <end position="155"/>
    </location>
</feature>
<feature type="region of interest" description="Disordered" evidence="1">
    <location>
        <begin position="183"/>
        <end position="235"/>
    </location>
</feature>
<dbReference type="PANTHER" id="PTHR33871:SF20">
    <property type="entry name" value="CALMODULIN-BINDING DOMAIN-CONTAINING PROTEIN"/>
    <property type="match status" value="1"/>
</dbReference>
<feature type="region of interest" description="Disordered" evidence="1">
    <location>
        <begin position="74"/>
        <end position="94"/>
    </location>
</feature>
<dbReference type="KEGG" id="peu:105126473"/>
<keyword evidence="2" id="KW-1185">Reference proteome</keyword>
<dbReference type="AlphaFoldDB" id="A0AAJ6UA62"/>
<dbReference type="GeneID" id="105126473"/>
<reference evidence="3" key="1">
    <citation type="submission" date="2025-08" db="UniProtKB">
        <authorList>
            <consortium name="RefSeq"/>
        </authorList>
    </citation>
    <scope>IDENTIFICATION</scope>
</reference>
<evidence type="ECO:0000256" key="1">
    <source>
        <dbReference type="SAM" id="MobiDB-lite"/>
    </source>
</evidence>
<dbReference type="RefSeq" id="XP_011025645.1">
    <property type="nucleotide sequence ID" value="XM_011027343.1"/>
</dbReference>